<proteinExistence type="predicted"/>
<dbReference type="AlphaFoldDB" id="A0A6G8S6E4"/>
<evidence type="ECO:0000313" key="1">
    <source>
        <dbReference type="EMBL" id="QIO09749.1"/>
    </source>
</evidence>
<dbReference type="KEGG" id="alj:G8D99_12550"/>
<protein>
    <submittedName>
        <fullName evidence="1">Uncharacterized protein</fullName>
    </submittedName>
</protein>
<dbReference type="RefSeq" id="WP_166326435.1">
    <property type="nucleotide sequence ID" value="NZ_CP049916.1"/>
</dbReference>
<keyword evidence="2" id="KW-1185">Reference proteome</keyword>
<name>A0A6G8S6E4_9GAMM</name>
<gene>
    <name evidence="1" type="ORF">G8D99_12550</name>
</gene>
<dbReference type="EMBL" id="CP049916">
    <property type="protein sequence ID" value="QIO09749.1"/>
    <property type="molecule type" value="Genomic_DNA"/>
</dbReference>
<sequence length="141" mass="16438">MGIEYFIIGMSSDGAATKKEVLEIFSPYYTEKEENYYFLDYGKEIHDGYIVHNECHFDIDFYEHNLAVKAVTIFKPCSDIRLEKAVFQLIHLFPMIFTYPVDPLVVITANQKCIEVIKEEHPDLLPDLKIISSFEEYNDAI</sequence>
<accession>A0A6G8S6E4</accession>
<dbReference type="Proteomes" id="UP000501939">
    <property type="component" value="Chromosome"/>
</dbReference>
<organism evidence="1 2">
    <name type="scientific">Acinetobacter lanii</name>
    <dbReference type="NCBI Taxonomy" id="2715163"/>
    <lineage>
        <taxon>Bacteria</taxon>
        <taxon>Pseudomonadati</taxon>
        <taxon>Pseudomonadota</taxon>
        <taxon>Gammaproteobacteria</taxon>
        <taxon>Moraxellales</taxon>
        <taxon>Moraxellaceae</taxon>
        <taxon>Acinetobacter</taxon>
    </lineage>
</organism>
<reference evidence="1 2" key="1">
    <citation type="submission" date="2020-03" db="EMBL/GenBank/DDBJ databases">
        <authorList>
            <person name="Zhu W."/>
        </authorList>
    </citation>
    <scope>NUCLEOTIDE SEQUENCE [LARGE SCALE GENOMIC DNA]</scope>
    <source>
        <strain evidence="1 2">185</strain>
    </source>
</reference>
<evidence type="ECO:0000313" key="2">
    <source>
        <dbReference type="Proteomes" id="UP000501939"/>
    </source>
</evidence>